<evidence type="ECO:0000313" key="3">
    <source>
        <dbReference type="Proteomes" id="UP000037904"/>
    </source>
</evidence>
<keyword evidence="3" id="KW-1185">Reference proteome</keyword>
<protein>
    <submittedName>
        <fullName evidence="2">Uncharacterized protein</fullName>
    </submittedName>
</protein>
<sequence length="216" mass="24261">MSDTSLAKRDNDEVLRATAPANGWSVDTSYSGENREDLEVAIWSHRKNASDYLRAHLDANEKFSYGSSMSSSGDALVEKGKSDVRNMAVVASHDQLQLQLVPLCGLLSRVHREARRLAIQSQVYLSSAAVAKFIYTTFIAQPFYSKGIDDLLSGCVGASALYGAYRTVMWSLVYLRWRGAASLKQRLDKGQVTEDNRYELEGWSWRWVESYTSTLR</sequence>
<dbReference type="AlphaFoldDB" id="A0A0N0DB37"/>
<evidence type="ECO:0000256" key="1">
    <source>
        <dbReference type="SAM" id="Phobius"/>
    </source>
</evidence>
<evidence type="ECO:0000313" key="2">
    <source>
        <dbReference type="EMBL" id="KPA36241.1"/>
    </source>
</evidence>
<feature type="transmembrane region" description="Helical" evidence="1">
    <location>
        <begin position="156"/>
        <end position="177"/>
    </location>
</feature>
<proteinExistence type="predicted"/>
<keyword evidence="1" id="KW-0472">Membrane</keyword>
<name>A0A0N0DB37_FUSLA</name>
<dbReference type="Proteomes" id="UP000037904">
    <property type="component" value="Unassembled WGS sequence"/>
</dbReference>
<organism evidence="2 3">
    <name type="scientific">Fusarium langsethiae</name>
    <dbReference type="NCBI Taxonomy" id="179993"/>
    <lineage>
        <taxon>Eukaryota</taxon>
        <taxon>Fungi</taxon>
        <taxon>Dikarya</taxon>
        <taxon>Ascomycota</taxon>
        <taxon>Pezizomycotina</taxon>
        <taxon>Sordariomycetes</taxon>
        <taxon>Hypocreomycetidae</taxon>
        <taxon>Hypocreales</taxon>
        <taxon>Nectriaceae</taxon>
        <taxon>Fusarium</taxon>
    </lineage>
</organism>
<keyword evidence="1" id="KW-0812">Transmembrane</keyword>
<accession>A0A0N0DB37</accession>
<comment type="caution">
    <text evidence="2">The sequence shown here is derived from an EMBL/GenBank/DDBJ whole genome shotgun (WGS) entry which is preliminary data.</text>
</comment>
<gene>
    <name evidence="2" type="ORF">FLAG1_11005</name>
</gene>
<keyword evidence="1" id="KW-1133">Transmembrane helix</keyword>
<feature type="transmembrane region" description="Helical" evidence="1">
    <location>
        <begin position="123"/>
        <end position="144"/>
    </location>
</feature>
<reference evidence="2 3" key="1">
    <citation type="submission" date="2015-04" db="EMBL/GenBank/DDBJ databases">
        <title>The draft genome sequence of Fusarium langsethiae, a T-2/HT-2 mycotoxin producer.</title>
        <authorList>
            <person name="Lysoe E."/>
            <person name="Divon H.H."/>
            <person name="Terzi V."/>
            <person name="Orru L."/>
            <person name="Lamontanara A."/>
            <person name="Kolseth A.-K."/>
            <person name="Frandsen R.J."/>
            <person name="Nielsen K."/>
            <person name="Thrane U."/>
        </authorList>
    </citation>
    <scope>NUCLEOTIDE SEQUENCE [LARGE SCALE GENOMIC DNA]</scope>
    <source>
        <strain evidence="2 3">Fl201059</strain>
    </source>
</reference>
<dbReference type="EMBL" id="JXCE01000703">
    <property type="protein sequence ID" value="KPA36241.1"/>
    <property type="molecule type" value="Genomic_DNA"/>
</dbReference>